<organism evidence="1 2">
    <name type="scientific">Glomus cerebriforme</name>
    <dbReference type="NCBI Taxonomy" id="658196"/>
    <lineage>
        <taxon>Eukaryota</taxon>
        <taxon>Fungi</taxon>
        <taxon>Fungi incertae sedis</taxon>
        <taxon>Mucoromycota</taxon>
        <taxon>Glomeromycotina</taxon>
        <taxon>Glomeromycetes</taxon>
        <taxon>Glomerales</taxon>
        <taxon>Glomeraceae</taxon>
        <taxon>Glomus</taxon>
    </lineage>
</organism>
<evidence type="ECO:0000313" key="1">
    <source>
        <dbReference type="EMBL" id="RIA84678.1"/>
    </source>
</evidence>
<keyword evidence="2" id="KW-1185">Reference proteome</keyword>
<sequence length="569" mass="66987">MNSNNLISDCIVQIVRYLENDIKSICCCILVNKTWFYTTVPFLWQNPFGIISNRNFSKAPDIIRTYILCLSSVDKLHLIYEGFNISKTQSALFDYPSCIKEIDCNVVNKSISSWFKKTYFEHESMNEEKENLFIGKIYDMLFSRCNRLIRFEIGLKRFERFNYPNFLSFLGLGHTMINLQQLGIYFYSSNHEQIVERNNERISKFFNKLLTYRCHNINFLVYKSCSNRDILVNNDERGIIYYKISELIKLQRRLRLFRYLGEPTMLNFEESSSIFDSLKIQVHSLTHLELRGIGFNVQIIQGLKLFENLKLLIIINCYQDVLTENLFFEPGQLSIKKFVFLNNKNMSDNLQVAFLKLPNYNLKSLTTDFMDNEEVTNSLNYQFPNLIYLSTRIERNGFVHMNWISKLVKLTHLVLDVSINVLSYLTLSHIYSFGLSLPTSLKVLHIDNEHFSPRILGNLLKACVEIKIQLEILGLHFDYRSRINELYLSTILEYVSKYPGDGLIELKELRIGVGLNKEPLENMFSEKNLESIKENVPIFTNENEYGYWYWHWIGDDYNNRFGHDSLIGV</sequence>
<comment type="caution">
    <text evidence="1">The sequence shown here is derived from an EMBL/GenBank/DDBJ whole genome shotgun (WGS) entry which is preliminary data.</text>
</comment>
<evidence type="ECO:0000313" key="2">
    <source>
        <dbReference type="Proteomes" id="UP000265703"/>
    </source>
</evidence>
<dbReference type="AlphaFoldDB" id="A0A397SFA2"/>
<evidence type="ECO:0008006" key="3">
    <source>
        <dbReference type="Google" id="ProtNLM"/>
    </source>
</evidence>
<protein>
    <recommendedName>
        <fullName evidence="3">F-box domain-containing protein</fullName>
    </recommendedName>
</protein>
<proteinExistence type="predicted"/>
<dbReference type="Proteomes" id="UP000265703">
    <property type="component" value="Unassembled WGS sequence"/>
</dbReference>
<name>A0A397SFA2_9GLOM</name>
<dbReference type="OrthoDB" id="2304841at2759"/>
<gene>
    <name evidence="1" type="ORF">C1645_879789</name>
</gene>
<dbReference type="EMBL" id="QKYT01000475">
    <property type="protein sequence ID" value="RIA84678.1"/>
    <property type="molecule type" value="Genomic_DNA"/>
</dbReference>
<accession>A0A397SFA2</accession>
<reference evidence="1 2" key="1">
    <citation type="submission" date="2018-06" db="EMBL/GenBank/DDBJ databases">
        <title>Comparative genomics reveals the genomic features of Rhizophagus irregularis, R. cerebriforme, R. diaphanum and Gigaspora rosea, and their symbiotic lifestyle signature.</title>
        <authorList>
            <person name="Morin E."/>
            <person name="San Clemente H."/>
            <person name="Chen E.C.H."/>
            <person name="De La Providencia I."/>
            <person name="Hainaut M."/>
            <person name="Kuo A."/>
            <person name="Kohler A."/>
            <person name="Murat C."/>
            <person name="Tang N."/>
            <person name="Roy S."/>
            <person name="Loubradou J."/>
            <person name="Henrissat B."/>
            <person name="Grigoriev I.V."/>
            <person name="Corradi N."/>
            <person name="Roux C."/>
            <person name="Martin F.M."/>
        </authorList>
    </citation>
    <scope>NUCLEOTIDE SEQUENCE [LARGE SCALE GENOMIC DNA]</scope>
    <source>
        <strain evidence="1 2">DAOM 227022</strain>
    </source>
</reference>